<name>R4XAV4_TAPDE</name>
<dbReference type="SUPFAM" id="SSF53474">
    <property type="entry name" value="alpha/beta-Hydrolases"/>
    <property type="match status" value="1"/>
</dbReference>
<dbReference type="AlphaFoldDB" id="R4XAV4"/>
<dbReference type="STRING" id="1097556.R4XAV4"/>
<feature type="domain" description="AB hydrolase-1" evidence="1">
    <location>
        <begin position="29"/>
        <end position="288"/>
    </location>
</feature>
<dbReference type="InterPro" id="IPR050266">
    <property type="entry name" value="AB_hydrolase_sf"/>
</dbReference>
<sequence length="302" mass="33627">MPLEATCESNDGVKIHYKYSPNLTADACLVLIHGFSGSSDCFKKNIPTLAQRYSVIAYDLRGHGKSGKSVHGAHVNRLAADLRDLVSHLKSFLPHSQKLIGIGCSIGAAVLWSYTELFTCADFDRFVFVDQAPLQNYAADGSWGPDKGNYGCHDAASAAYNQAALTMNFDEANKGLVASCLGYRFSPLEEDQVSASEAEEDEKFFIAIAEQCDPQWLSKLMADHTQYDHRETIRHRINIPCLVLAGKRSGCFPTKGTLETAKLINERHRETALTIEFESGHWLFYEEPERFNQAILTFTQYG</sequence>
<evidence type="ECO:0000259" key="1">
    <source>
        <dbReference type="Pfam" id="PF00561"/>
    </source>
</evidence>
<dbReference type="GO" id="GO:0016020">
    <property type="term" value="C:membrane"/>
    <property type="evidence" value="ECO:0007669"/>
    <property type="project" value="TreeGrafter"/>
</dbReference>
<dbReference type="InterPro" id="IPR029058">
    <property type="entry name" value="AB_hydrolase_fold"/>
</dbReference>
<dbReference type="Proteomes" id="UP000013776">
    <property type="component" value="Unassembled WGS sequence"/>
</dbReference>
<dbReference type="GO" id="GO:0047372">
    <property type="term" value="F:monoacylglycerol lipase activity"/>
    <property type="evidence" value="ECO:0007669"/>
    <property type="project" value="TreeGrafter"/>
</dbReference>
<dbReference type="EMBL" id="CAHR02000116">
    <property type="protein sequence ID" value="CCG82994.1"/>
    <property type="molecule type" value="Genomic_DNA"/>
</dbReference>
<protein>
    <recommendedName>
        <fullName evidence="1">AB hydrolase-1 domain-containing protein</fullName>
    </recommendedName>
</protein>
<organism evidence="2 3">
    <name type="scientific">Taphrina deformans (strain PYCC 5710 / ATCC 11124 / CBS 356.35 / IMI 108563 / JCM 9778 / NBRC 8474)</name>
    <name type="common">Peach leaf curl fungus</name>
    <name type="synonym">Lalaria deformans</name>
    <dbReference type="NCBI Taxonomy" id="1097556"/>
    <lineage>
        <taxon>Eukaryota</taxon>
        <taxon>Fungi</taxon>
        <taxon>Dikarya</taxon>
        <taxon>Ascomycota</taxon>
        <taxon>Taphrinomycotina</taxon>
        <taxon>Taphrinomycetes</taxon>
        <taxon>Taphrinales</taxon>
        <taxon>Taphrinaceae</taxon>
        <taxon>Taphrina</taxon>
    </lineage>
</organism>
<gene>
    <name evidence="2" type="ORF">TAPDE_003133</name>
</gene>
<dbReference type="OrthoDB" id="2498029at2759"/>
<dbReference type="InterPro" id="IPR000073">
    <property type="entry name" value="AB_hydrolase_1"/>
</dbReference>
<dbReference type="Gene3D" id="3.40.50.1820">
    <property type="entry name" value="alpha/beta hydrolase"/>
    <property type="match status" value="1"/>
</dbReference>
<comment type="caution">
    <text evidence="2">The sequence shown here is derived from an EMBL/GenBank/DDBJ whole genome shotgun (WGS) entry which is preliminary data.</text>
</comment>
<dbReference type="PANTHER" id="PTHR43798:SF33">
    <property type="entry name" value="HYDROLASE, PUTATIVE (AFU_ORTHOLOGUE AFUA_2G14860)-RELATED"/>
    <property type="match status" value="1"/>
</dbReference>
<dbReference type="GO" id="GO:0046464">
    <property type="term" value="P:acylglycerol catabolic process"/>
    <property type="evidence" value="ECO:0007669"/>
    <property type="project" value="TreeGrafter"/>
</dbReference>
<dbReference type="eggNOG" id="ENOG502RZTA">
    <property type="taxonomic scope" value="Eukaryota"/>
</dbReference>
<keyword evidence="3" id="KW-1185">Reference proteome</keyword>
<reference evidence="2 3" key="1">
    <citation type="journal article" date="2013" name="MBio">
        <title>Genome sequencing of the plant pathogen Taphrina deformans, the causal agent of peach leaf curl.</title>
        <authorList>
            <person name="Cisse O.H."/>
            <person name="Almeida J.M.G.C.F."/>
            <person name="Fonseca A."/>
            <person name="Kumar A.A."/>
            <person name="Salojaervi J."/>
            <person name="Overmyer K."/>
            <person name="Hauser P.M."/>
            <person name="Pagni M."/>
        </authorList>
    </citation>
    <scope>NUCLEOTIDE SEQUENCE [LARGE SCALE GENOMIC DNA]</scope>
    <source>
        <strain evidence="3">PYCC 5710 / ATCC 11124 / CBS 356.35 / IMI 108563 / JCM 9778 / NBRC 8474</strain>
    </source>
</reference>
<dbReference type="PANTHER" id="PTHR43798">
    <property type="entry name" value="MONOACYLGLYCEROL LIPASE"/>
    <property type="match status" value="1"/>
</dbReference>
<dbReference type="Pfam" id="PF00561">
    <property type="entry name" value="Abhydrolase_1"/>
    <property type="match status" value="1"/>
</dbReference>
<evidence type="ECO:0000313" key="2">
    <source>
        <dbReference type="EMBL" id="CCG82994.1"/>
    </source>
</evidence>
<dbReference type="VEuPathDB" id="FungiDB:TAPDE_003133"/>
<evidence type="ECO:0000313" key="3">
    <source>
        <dbReference type="Proteomes" id="UP000013776"/>
    </source>
</evidence>
<accession>R4XAV4</accession>
<proteinExistence type="predicted"/>